<sequence length="76" mass="8097">MFGTGDFCVMGCLSAAYPAGMLFDWNDGSNRSLSAAYPAGMETGEPITESVLLSAAYPAGMPRFSIKRKRIERVAG</sequence>
<proteinExistence type="predicted"/>
<dbReference type="AlphaFoldDB" id="A0A1I6AKC9"/>
<gene>
    <name evidence="1" type="ORF">SAMN05421853_12312</name>
</gene>
<reference evidence="2" key="1">
    <citation type="submission" date="2016-10" db="EMBL/GenBank/DDBJ databases">
        <authorList>
            <person name="Varghese N."/>
            <person name="Submissions S."/>
        </authorList>
    </citation>
    <scope>NUCLEOTIDE SEQUENCE [LARGE SCALE GENOMIC DNA]</scope>
    <source>
        <strain evidence="2">JCM 10271</strain>
    </source>
</reference>
<accession>A0A1I6AKC9</accession>
<evidence type="ECO:0000313" key="2">
    <source>
        <dbReference type="Proteomes" id="UP000243106"/>
    </source>
</evidence>
<protein>
    <submittedName>
        <fullName evidence="1">Uncharacterized protein</fullName>
    </submittedName>
</protein>
<evidence type="ECO:0000313" key="1">
    <source>
        <dbReference type="EMBL" id="SFQ69171.1"/>
    </source>
</evidence>
<dbReference type="Proteomes" id="UP000243106">
    <property type="component" value="Unassembled WGS sequence"/>
</dbReference>
<organism evidence="1 2">
    <name type="scientific">Roseivivax halotolerans</name>
    <dbReference type="NCBI Taxonomy" id="93684"/>
    <lineage>
        <taxon>Bacteria</taxon>
        <taxon>Pseudomonadati</taxon>
        <taxon>Pseudomonadota</taxon>
        <taxon>Alphaproteobacteria</taxon>
        <taxon>Rhodobacterales</taxon>
        <taxon>Roseobacteraceae</taxon>
        <taxon>Roseivivax</taxon>
    </lineage>
</organism>
<keyword evidence="2" id="KW-1185">Reference proteome</keyword>
<name>A0A1I6AKC9_9RHOB</name>
<dbReference type="EMBL" id="FOXV01000023">
    <property type="protein sequence ID" value="SFQ69171.1"/>
    <property type="molecule type" value="Genomic_DNA"/>
</dbReference>